<keyword evidence="1" id="KW-0812">Transmembrane</keyword>
<evidence type="ECO:0000313" key="3">
    <source>
        <dbReference type="Proteomes" id="UP000194439"/>
    </source>
</evidence>
<dbReference type="Proteomes" id="UP000194439">
    <property type="component" value="Unassembled WGS sequence"/>
</dbReference>
<evidence type="ECO:0000256" key="1">
    <source>
        <dbReference type="SAM" id="Phobius"/>
    </source>
</evidence>
<organism evidence="2 3">
    <name type="scientific">Bacillus mobilis</name>
    <dbReference type="NCBI Taxonomy" id="2026190"/>
    <lineage>
        <taxon>Bacteria</taxon>
        <taxon>Bacillati</taxon>
        <taxon>Bacillota</taxon>
        <taxon>Bacilli</taxon>
        <taxon>Bacillales</taxon>
        <taxon>Bacillaceae</taxon>
        <taxon>Bacillus</taxon>
        <taxon>Bacillus cereus group</taxon>
    </lineage>
</organism>
<evidence type="ECO:0000313" key="2">
    <source>
        <dbReference type="EMBL" id="SME08114.1"/>
    </source>
</evidence>
<sequence length="53" mass="6108">MRFLLFFISILEDILLISGLSIIVGTTFFINPIYGWYLLGLILTMLGVVMIRR</sequence>
<keyword evidence="1" id="KW-1133">Transmembrane helix</keyword>
<reference evidence="3" key="1">
    <citation type="submission" date="2017-04" db="EMBL/GenBank/DDBJ databases">
        <authorList>
            <person name="Criscuolo A."/>
        </authorList>
    </citation>
    <scope>NUCLEOTIDE SEQUENCE [LARGE SCALE GENOMIC DNA]</scope>
</reference>
<keyword evidence="1" id="KW-0472">Membrane</keyword>
<feature type="transmembrane region" description="Helical" evidence="1">
    <location>
        <begin position="29"/>
        <end position="51"/>
    </location>
</feature>
<protein>
    <submittedName>
        <fullName evidence="2">Uncharacterized protein</fullName>
    </submittedName>
</protein>
<accession>A0A1Y5ZPD9</accession>
<proteinExistence type="predicted"/>
<name>A0A1Y5ZPD9_9BACI</name>
<gene>
    <name evidence="2" type="ORF">BACERE00185_02530</name>
</gene>
<dbReference type="EMBL" id="FWZD01000052">
    <property type="protein sequence ID" value="SME08114.1"/>
    <property type="molecule type" value="Genomic_DNA"/>
</dbReference>
<dbReference type="AlphaFoldDB" id="A0A1Y5ZPD9"/>